<dbReference type="GO" id="GO:0005524">
    <property type="term" value="F:ATP binding"/>
    <property type="evidence" value="ECO:0007669"/>
    <property type="project" value="InterPro"/>
</dbReference>
<evidence type="ECO:0000256" key="2">
    <source>
        <dbReference type="ARBA" id="ARBA00022692"/>
    </source>
</evidence>
<dbReference type="GO" id="GO:0005886">
    <property type="term" value="C:plasma membrane"/>
    <property type="evidence" value="ECO:0007669"/>
    <property type="project" value="UniProtKB-SubCell"/>
</dbReference>
<keyword evidence="2" id="KW-0812">Transmembrane</keyword>
<keyword evidence="4" id="KW-0472">Membrane</keyword>
<evidence type="ECO:0000313" key="5">
    <source>
        <dbReference type="EMBL" id="KPV50560.1"/>
    </source>
</evidence>
<dbReference type="Gene3D" id="3.40.50.300">
    <property type="entry name" value="P-loop containing nucleotide triphosphate hydrolases"/>
    <property type="match status" value="1"/>
</dbReference>
<dbReference type="SUPFAM" id="SSF56281">
    <property type="entry name" value="Metallo-hydrolase/oxidoreductase"/>
    <property type="match status" value="1"/>
</dbReference>
<dbReference type="EMBL" id="LJCR01001326">
    <property type="protein sequence ID" value="KPV50560.1"/>
    <property type="molecule type" value="Genomic_DNA"/>
</dbReference>
<gene>
    <name evidence="5" type="ORF">SE17_26215</name>
</gene>
<comment type="subcellular location">
    <subcellularLocation>
        <location evidence="1">Cell membrane</location>
        <topology evidence="1">Multi-pass membrane protein</topology>
    </subcellularLocation>
</comment>
<comment type="caution">
    <text evidence="5">The sequence shown here is derived from an EMBL/GenBank/DDBJ whole genome shotgun (WGS) entry which is preliminary data.</text>
</comment>
<evidence type="ECO:0000256" key="3">
    <source>
        <dbReference type="ARBA" id="ARBA00022989"/>
    </source>
</evidence>
<accession>A0A0P9D5U4</accession>
<keyword evidence="6" id="KW-1185">Reference proteome</keyword>
<organism evidence="5 6">
    <name type="scientific">Kouleothrix aurantiaca</name>
    <dbReference type="NCBI Taxonomy" id="186479"/>
    <lineage>
        <taxon>Bacteria</taxon>
        <taxon>Bacillati</taxon>
        <taxon>Chloroflexota</taxon>
        <taxon>Chloroflexia</taxon>
        <taxon>Chloroflexales</taxon>
        <taxon>Roseiflexineae</taxon>
        <taxon>Roseiflexaceae</taxon>
        <taxon>Kouleothrix</taxon>
    </lineage>
</organism>
<protein>
    <submittedName>
        <fullName evidence="5">Uncharacterized protein</fullName>
    </submittedName>
</protein>
<dbReference type="InterPro" id="IPR036866">
    <property type="entry name" value="RibonucZ/Hydroxyglut_hydro"/>
</dbReference>
<evidence type="ECO:0000313" key="6">
    <source>
        <dbReference type="Proteomes" id="UP000050509"/>
    </source>
</evidence>
<proteinExistence type="predicted"/>
<dbReference type="Gene3D" id="1.20.1560.10">
    <property type="entry name" value="ABC transporter type 1, transmembrane domain"/>
    <property type="match status" value="1"/>
</dbReference>
<evidence type="ECO:0000256" key="4">
    <source>
        <dbReference type="ARBA" id="ARBA00023136"/>
    </source>
</evidence>
<dbReference type="InterPro" id="IPR036640">
    <property type="entry name" value="ABC1_TM_sf"/>
</dbReference>
<dbReference type="InterPro" id="IPR027417">
    <property type="entry name" value="P-loop_NTPase"/>
</dbReference>
<feature type="non-terminal residue" evidence="5">
    <location>
        <position position="1"/>
    </location>
</feature>
<keyword evidence="3" id="KW-1133">Transmembrane helix</keyword>
<reference evidence="5 6" key="1">
    <citation type="submission" date="2015-09" db="EMBL/GenBank/DDBJ databases">
        <title>Draft genome sequence of Kouleothrix aurantiaca JCM 19913.</title>
        <authorList>
            <person name="Hemp J."/>
        </authorList>
    </citation>
    <scope>NUCLEOTIDE SEQUENCE [LARGE SCALE GENOMIC DNA]</scope>
    <source>
        <strain evidence="5 6">COM-B</strain>
    </source>
</reference>
<name>A0A0P9D5U4_9CHLR</name>
<sequence length="184" mass="20381">RGYGRYFYGPIDDLVNINDLLQQAAAAGRRIFEVLDAEVTVADAPNAQPLPAPLRGDIRFENVRFGYDPARPVLHEVNLHIQPGERVALGGHEGPIHDLPARIAEIEASHQRKLARVHEACATPHTISELSKQLYPNVGSYDILLALEEIGAHVEYLDQRGELAIANLPEVAADERIAPRYCRL</sequence>
<dbReference type="AlphaFoldDB" id="A0A0P9D5U4"/>
<evidence type="ECO:0000256" key="1">
    <source>
        <dbReference type="ARBA" id="ARBA00004651"/>
    </source>
</evidence>
<dbReference type="PATRIC" id="fig|186479.3.peg.1398"/>
<dbReference type="Proteomes" id="UP000050509">
    <property type="component" value="Unassembled WGS sequence"/>
</dbReference>
<dbReference type="SUPFAM" id="SSF52540">
    <property type="entry name" value="P-loop containing nucleoside triphosphate hydrolases"/>
    <property type="match status" value="1"/>
</dbReference>